<evidence type="ECO:0000256" key="1">
    <source>
        <dbReference type="SAM" id="MobiDB-lite"/>
    </source>
</evidence>
<sequence>MFHSSLDILCVLDDPNLQATVSNHIHSIIPAVASTFLPNDLLSVWTRRRSRPSSSRNNNPCHSTIMPSI</sequence>
<keyword evidence="2" id="KW-1185">Reference proteome</keyword>
<reference evidence="2" key="1">
    <citation type="journal article" date="2013" name="Genetics">
        <title>The draft genome and transcriptome of Panagrellus redivivus are shaped by the harsh demands of a free-living lifestyle.</title>
        <authorList>
            <person name="Srinivasan J."/>
            <person name="Dillman A.R."/>
            <person name="Macchietto M.G."/>
            <person name="Heikkinen L."/>
            <person name="Lakso M."/>
            <person name="Fracchia K.M."/>
            <person name="Antoshechkin I."/>
            <person name="Mortazavi A."/>
            <person name="Wong G."/>
            <person name="Sternberg P.W."/>
        </authorList>
    </citation>
    <scope>NUCLEOTIDE SEQUENCE [LARGE SCALE GENOMIC DNA]</scope>
    <source>
        <strain evidence="2">MT8872</strain>
    </source>
</reference>
<dbReference type="AlphaFoldDB" id="A0A7E4WDL9"/>
<protein>
    <submittedName>
        <fullName evidence="3">Uncharacterized protein</fullName>
    </submittedName>
</protein>
<name>A0A7E4WDL9_PANRE</name>
<feature type="region of interest" description="Disordered" evidence="1">
    <location>
        <begin position="48"/>
        <end position="69"/>
    </location>
</feature>
<reference evidence="3" key="2">
    <citation type="submission" date="2020-10" db="UniProtKB">
        <authorList>
            <consortium name="WormBaseParasite"/>
        </authorList>
    </citation>
    <scope>IDENTIFICATION</scope>
</reference>
<accession>A0A7E4WDL9</accession>
<evidence type="ECO:0000313" key="2">
    <source>
        <dbReference type="Proteomes" id="UP000492821"/>
    </source>
</evidence>
<organism evidence="2 3">
    <name type="scientific">Panagrellus redivivus</name>
    <name type="common">Microworm</name>
    <dbReference type="NCBI Taxonomy" id="6233"/>
    <lineage>
        <taxon>Eukaryota</taxon>
        <taxon>Metazoa</taxon>
        <taxon>Ecdysozoa</taxon>
        <taxon>Nematoda</taxon>
        <taxon>Chromadorea</taxon>
        <taxon>Rhabditida</taxon>
        <taxon>Tylenchina</taxon>
        <taxon>Panagrolaimomorpha</taxon>
        <taxon>Panagrolaimoidea</taxon>
        <taxon>Panagrolaimidae</taxon>
        <taxon>Panagrellus</taxon>
    </lineage>
</organism>
<dbReference type="Proteomes" id="UP000492821">
    <property type="component" value="Unassembled WGS sequence"/>
</dbReference>
<evidence type="ECO:0000313" key="3">
    <source>
        <dbReference type="WBParaSite" id="Pan_g9648.t1"/>
    </source>
</evidence>
<dbReference type="WBParaSite" id="Pan_g9648.t1">
    <property type="protein sequence ID" value="Pan_g9648.t1"/>
    <property type="gene ID" value="Pan_g9648"/>
</dbReference>
<proteinExistence type="predicted"/>